<evidence type="ECO:0000256" key="1">
    <source>
        <dbReference type="ARBA" id="ARBA00038240"/>
    </source>
</evidence>
<keyword evidence="4" id="KW-1185">Reference proteome</keyword>
<dbReference type="Proteomes" id="UP000282311">
    <property type="component" value="Unassembled WGS sequence"/>
</dbReference>
<accession>A0A3B0B257</accession>
<dbReference type="PANTHER" id="PTHR21064:SF6">
    <property type="entry name" value="AMINOGLYCOSIDE PHOSPHOTRANSFERASE DOMAIN-CONTAINING PROTEIN"/>
    <property type="match status" value="1"/>
</dbReference>
<dbReference type="GO" id="GO:0019202">
    <property type="term" value="F:amino acid kinase activity"/>
    <property type="evidence" value="ECO:0007669"/>
    <property type="project" value="TreeGrafter"/>
</dbReference>
<name>A0A3B0B257_9BACL</name>
<proteinExistence type="inferred from homology"/>
<protein>
    <recommendedName>
        <fullName evidence="2">Aminoglycoside phosphotransferase domain-containing protein</fullName>
    </recommendedName>
</protein>
<gene>
    <name evidence="3" type="ORF">D7M11_31835</name>
</gene>
<dbReference type="Gene3D" id="3.90.1200.10">
    <property type="match status" value="1"/>
</dbReference>
<dbReference type="InterPro" id="IPR050249">
    <property type="entry name" value="Pseudomonas-type_ThrB"/>
</dbReference>
<organism evidence="3 4">
    <name type="scientific">Paenibacillus ginsengarvi</name>
    <dbReference type="NCBI Taxonomy" id="400777"/>
    <lineage>
        <taxon>Bacteria</taxon>
        <taxon>Bacillati</taxon>
        <taxon>Bacillota</taxon>
        <taxon>Bacilli</taxon>
        <taxon>Bacillales</taxon>
        <taxon>Paenibacillaceae</taxon>
        <taxon>Paenibacillus</taxon>
    </lineage>
</organism>
<dbReference type="SUPFAM" id="SSF56112">
    <property type="entry name" value="Protein kinase-like (PK-like)"/>
    <property type="match status" value="1"/>
</dbReference>
<feature type="domain" description="Aminoglycoside phosphotransferase" evidence="2">
    <location>
        <begin position="29"/>
        <end position="264"/>
    </location>
</feature>
<comment type="caution">
    <text evidence="3">The sequence shown here is derived from an EMBL/GenBank/DDBJ whole genome shotgun (WGS) entry which is preliminary data.</text>
</comment>
<evidence type="ECO:0000259" key="2">
    <source>
        <dbReference type="Pfam" id="PF01636"/>
    </source>
</evidence>
<sequence length="324" mass="38193">MEAVRSAESIEDQIVNDLRHKFGWRIQSIQANNLGYGNLKWIMNTGSESYFVKKYCKVRYRKGLEDVHEALRYQDLMHRDGLPCQPVYAYDGRYIHRLQSEEEYMITGVSQGKLIGAGTATLQQMYSLGEATGRMHRWMNLQMPRRTALHWELWSMQKMNAALEKNLQETSEAGHSEYAAAIRKQLKILRRLDMQIFEKCAKDWAHWDMHVDNLLFNRDGIADIVDFDRVQFVYRDFDISRAILSCALAENQMRMDAVQAFVEGYRVHKSLTKEQLVCSVKLTWYKECKWVHVMYSSQKTMGRFVDEMIWIGDHWDDLDDILHI</sequence>
<evidence type="ECO:0000313" key="4">
    <source>
        <dbReference type="Proteomes" id="UP000282311"/>
    </source>
</evidence>
<reference evidence="3 4" key="1">
    <citation type="journal article" date="2007" name="Int. J. Syst. Evol. Microbiol.">
        <title>Paenibacillus ginsengarvi sp. nov., isolated from soil from ginseng cultivation.</title>
        <authorList>
            <person name="Yoon M.H."/>
            <person name="Ten L.N."/>
            <person name="Im W.T."/>
        </authorList>
    </citation>
    <scope>NUCLEOTIDE SEQUENCE [LARGE SCALE GENOMIC DNA]</scope>
    <source>
        <strain evidence="3 4">KCTC 13059</strain>
    </source>
</reference>
<evidence type="ECO:0000313" key="3">
    <source>
        <dbReference type="EMBL" id="RKN66068.1"/>
    </source>
</evidence>
<dbReference type="RefSeq" id="WP_120751322.1">
    <property type="nucleotide sequence ID" value="NZ_RBAH01000035.1"/>
</dbReference>
<dbReference type="Pfam" id="PF01636">
    <property type="entry name" value="APH"/>
    <property type="match status" value="1"/>
</dbReference>
<dbReference type="EMBL" id="RBAH01000035">
    <property type="protein sequence ID" value="RKN66068.1"/>
    <property type="molecule type" value="Genomic_DNA"/>
</dbReference>
<dbReference type="InterPro" id="IPR002575">
    <property type="entry name" value="Aminoglycoside_PTrfase"/>
</dbReference>
<dbReference type="OrthoDB" id="9777460at2"/>
<dbReference type="AlphaFoldDB" id="A0A3B0B257"/>
<dbReference type="InterPro" id="IPR011009">
    <property type="entry name" value="Kinase-like_dom_sf"/>
</dbReference>
<dbReference type="PANTHER" id="PTHR21064">
    <property type="entry name" value="AMINOGLYCOSIDE PHOSPHOTRANSFERASE DOMAIN-CONTAINING PROTEIN-RELATED"/>
    <property type="match status" value="1"/>
</dbReference>
<comment type="similarity">
    <text evidence="1">Belongs to the pseudomonas-type ThrB family.</text>
</comment>